<evidence type="ECO:0000313" key="9">
    <source>
        <dbReference type="EMBL" id="KZT03579.1"/>
    </source>
</evidence>
<feature type="transmembrane region" description="Helical" evidence="6">
    <location>
        <begin position="138"/>
        <end position="157"/>
    </location>
</feature>
<dbReference type="GO" id="GO:0016020">
    <property type="term" value="C:membrane"/>
    <property type="evidence" value="ECO:0007669"/>
    <property type="project" value="UniProtKB-SubCell"/>
</dbReference>
<feature type="compositionally biased region" description="Low complexity" evidence="5">
    <location>
        <begin position="299"/>
        <end position="311"/>
    </location>
</feature>
<dbReference type="GeneID" id="63821838"/>
<dbReference type="Pfam" id="PF10334">
    <property type="entry name" value="BRE4"/>
    <property type="match status" value="1"/>
</dbReference>
<keyword evidence="2 6" id="KW-0812">Transmembrane</keyword>
<evidence type="ECO:0000259" key="7">
    <source>
        <dbReference type="Pfam" id="PF10334"/>
    </source>
</evidence>
<feature type="transmembrane region" description="Helical" evidence="6">
    <location>
        <begin position="57"/>
        <end position="76"/>
    </location>
</feature>
<feature type="transmembrane region" description="Helical" evidence="6">
    <location>
        <begin position="169"/>
        <end position="192"/>
    </location>
</feature>
<dbReference type="InParanoid" id="A0A165CWF8"/>
<evidence type="ECO:0000256" key="5">
    <source>
        <dbReference type="SAM" id="MobiDB-lite"/>
    </source>
</evidence>
<comment type="subcellular location">
    <subcellularLocation>
        <location evidence="1">Membrane</location>
        <topology evidence="1">Multi-pass membrane protein</topology>
    </subcellularLocation>
</comment>
<feature type="transmembrane region" description="Helical" evidence="6">
    <location>
        <begin position="113"/>
        <end position="131"/>
    </location>
</feature>
<evidence type="ECO:0000256" key="6">
    <source>
        <dbReference type="SAM" id="Phobius"/>
    </source>
</evidence>
<gene>
    <name evidence="9" type="ORF">LAESUDRAFT_659459</name>
</gene>
<evidence type="ECO:0000256" key="4">
    <source>
        <dbReference type="ARBA" id="ARBA00023136"/>
    </source>
</evidence>
<dbReference type="InterPro" id="IPR049453">
    <property type="entry name" value="Memb_transporter_dom"/>
</dbReference>
<dbReference type="OrthoDB" id="68611at2759"/>
<evidence type="ECO:0000313" key="10">
    <source>
        <dbReference type="Proteomes" id="UP000076871"/>
    </source>
</evidence>
<evidence type="ECO:0000256" key="1">
    <source>
        <dbReference type="ARBA" id="ARBA00004141"/>
    </source>
</evidence>
<feature type="transmembrane region" description="Helical" evidence="6">
    <location>
        <begin position="83"/>
        <end position="101"/>
    </location>
</feature>
<accession>A0A165CWF8</accession>
<name>A0A165CWF8_9APHY</name>
<feature type="domain" description="DUF2421" evidence="7">
    <location>
        <begin position="762"/>
        <end position="915"/>
    </location>
</feature>
<feature type="domain" description="Integral membrane bound transporter" evidence="8">
    <location>
        <begin position="621"/>
        <end position="747"/>
    </location>
</feature>
<dbReference type="STRING" id="1314785.A0A165CWF8"/>
<evidence type="ECO:0000259" key="8">
    <source>
        <dbReference type="Pfam" id="PF13515"/>
    </source>
</evidence>
<dbReference type="InterPro" id="IPR052430">
    <property type="entry name" value="IVT-Associated"/>
</dbReference>
<dbReference type="EMBL" id="KV427643">
    <property type="protein sequence ID" value="KZT03579.1"/>
    <property type="molecule type" value="Genomic_DNA"/>
</dbReference>
<feature type="transmembrane region" description="Helical" evidence="6">
    <location>
        <begin position="730"/>
        <end position="752"/>
    </location>
</feature>
<keyword evidence="10" id="KW-1185">Reference proteome</keyword>
<feature type="transmembrane region" description="Helical" evidence="6">
    <location>
        <begin position="701"/>
        <end position="718"/>
    </location>
</feature>
<proteinExistence type="predicted"/>
<keyword evidence="3 6" id="KW-1133">Transmembrane helix</keyword>
<dbReference type="AlphaFoldDB" id="A0A165CWF8"/>
<feature type="region of interest" description="Disordered" evidence="5">
    <location>
        <begin position="292"/>
        <end position="317"/>
    </location>
</feature>
<dbReference type="PANTHER" id="PTHR47804">
    <property type="entry name" value="60S RIBOSOMAL PROTEIN L19"/>
    <property type="match status" value="1"/>
</dbReference>
<dbReference type="Proteomes" id="UP000076871">
    <property type="component" value="Unassembled WGS sequence"/>
</dbReference>
<dbReference type="InterPro" id="IPR018820">
    <property type="entry name" value="BRE4-related_DUF2421"/>
</dbReference>
<keyword evidence="4 6" id="KW-0472">Membrane</keyword>
<dbReference type="FunCoup" id="A0A165CWF8">
    <property type="interactions" value="16"/>
</dbReference>
<dbReference type="Pfam" id="PF13515">
    <property type="entry name" value="FUSC_2"/>
    <property type="match status" value="1"/>
</dbReference>
<sequence>MRLDLQKLKRWLVHTSNSLIHFAAQFIERRPLARLLSTFLCCLAIVIRPVAHLGGAYAFLVLPFLALIFSVQESLAQQLELTVLNIIGALCGIGFSTLGKYIASLTPDDSARSRAACAIFLVAISFFAGLIKSRLVRLTLSMRISLFVSIWLLTINIGDSSRVLLDSGYFLYATLAPASLALVALLIVMSVLRWSASSFEREMARTFALLARCVSISLNGLGEKQKDIAADPAEYLSLRNQLFKQSIMLNETYSQAAFELRLGRLSLKAVRPLIGIVEHIRRELAWGMSTLQPQSPGFSRASSRRPSASRRSSAHRIRHRATLPSHDKFISAIRAPALSLGHAIISAMHSVELLIVVAYDQDQSSFPPGDPARAASLKACSVKYSIRVAEQALVKARNEARERLGNIFNEMDLEGRALAKNVDYYPKEVLDGSLTMIALLQMAHEMRTALQIAERMYNEYEESHVRLWYPHISLSWLGVPPRALISDDRDATLQIRASVDHTPWTEDADVNLTTTETHEALAEMGYTIGEKRLPSGLSYSTLTKENVDGKRKRKRSCWLSLSAPFADLWALPWMLRFRIMTARVNRAVLHSNHLHHAIKNAIGVAILCFPAFMPPDSRGFKWFSSWHGQWMAISYVWVLETNTGATWRMGYLRLVGTTLAAIYAYITWLICHVNPYGLTVMVTAADIPFTWMVTKTTLTPLAVPAAVTLPIIAFAQYVDPDPSESVLKLAAIRALMIAVGIVGALLMNSLVFPRHCRVVFLSDTSRTLSLLSQLYMTLGHDIFRKQPAFEHPERHKMLKLELEIRNSLYRLSVLITTMHDEISLLPKPLAHYRQTVTVMQKFLDVMTGLRKIRENIPRRETVARVFNERREFMSCVCITLYACQHAFRAREPLPQFIPSPKHALENLEHHVQDSIRQAREEDAYAMGLSLVYAFAEQEVLKNMVVILEELLENTGRLFGTSAWLTHEQHLSMMSLPEEDGDNGWYSTFRWEEV</sequence>
<protein>
    <submittedName>
        <fullName evidence="9">Uncharacterized protein</fullName>
    </submittedName>
</protein>
<reference evidence="9 10" key="1">
    <citation type="journal article" date="2016" name="Mol. Biol. Evol.">
        <title>Comparative Genomics of Early-Diverging Mushroom-Forming Fungi Provides Insights into the Origins of Lignocellulose Decay Capabilities.</title>
        <authorList>
            <person name="Nagy L.G."/>
            <person name="Riley R."/>
            <person name="Tritt A."/>
            <person name="Adam C."/>
            <person name="Daum C."/>
            <person name="Floudas D."/>
            <person name="Sun H."/>
            <person name="Yadav J.S."/>
            <person name="Pangilinan J."/>
            <person name="Larsson K.H."/>
            <person name="Matsuura K."/>
            <person name="Barry K."/>
            <person name="Labutti K."/>
            <person name="Kuo R."/>
            <person name="Ohm R.A."/>
            <person name="Bhattacharya S.S."/>
            <person name="Shirouzu T."/>
            <person name="Yoshinaga Y."/>
            <person name="Martin F.M."/>
            <person name="Grigoriev I.V."/>
            <person name="Hibbett D.S."/>
        </authorList>
    </citation>
    <scope>NUCLEOTIDE SEQUENCE [LARGE SCALE GENOMIC DNA]</scope>
    <source>
        <strain evidence="9 10">93-53</strain>
    </source>
</reference>
<evidence type="ECO:0000256" key="2">
    <source>
        <dbReference type="ARBA" id="ARBA00022692"/>
    </source>
</evidence>
<evidence type="ECO:0000256" key="3">
    <source>
        <dbReference type="ARBA" id="ARBA00022989"/>
    </source>
</evidence>
<dbReference type="PANTHER" id="PTHR47804:SF3">
    <property type="entry name" value="PROTEIN BRE4"/>
    <property type="match status" value="1"/>
</dbReference>
<feature type="transmembrane region" description="Helical" evidence="6">
    <location>
        <begin position="651"/>
        <end position="670"/>
    </location>
</feature>
<dbReference type="RefSeq" id="XP_040761319.1">
    <property type="nucleotide sequence ID" value="XM_040904808.1"/>
</dbReference>
<organism evidence="9 10">
    <name type="scientific">Laetiporus sulphureus 93-53</name>
    <dbReference type="NCBI Taxonomy" id="1314785"/>
    <lineage>
        <taxon>Eukaryota</taxon>
        <taxon>Fungi</taxon>
        <taxon>Dikarya</taxon>
        <taxon>Basidiomycota</taxon>
        <taxon>Agaricomycotina</taxon>
        <taxon>Agaricomycetes</taxon>
        <taxon>Polyporales</taxon>
        <taxon>Laetiporus</taxon>
    </lineage>
</organism>